<comment type="caution">
    <text evidence="4">The sequence shown here is derived from an EMBL/GenBank/DDBJ whole genome shotgun (WGS) entry which is preliminary data.</text>
</comment>
<dbReference type="InterPro" id="IPR008964">
    <property type="entry name" value="Invasin/intimin_cell_adhesion"/>
</dbReference>
<reference evidence="4" key="1">
    <citation type="submission" date="2022-12" db="EMBL/GenBank/DDBJ databases">
        <authorList>
            <person name="Wang J."/>
        </authorList>
    </citation>
    <scope>NUCLEOTIDE SEQUENCE</scope>
    <source>
        <strain evidence="4">HY-45-18</strain>
    </source>
</reference>
<name>A0ABT4CWX1_9CLOT</name>
<dbReference type="InterPro" id="IPR001330">
    <property type="entry name" value="Prenyltrans"/>
</dbReference>
<evidence type="ECO:0000259" key="3">
    <source>
        <dbReference type="SMART" id="SM00635"/>
    </source>
</evidence>
<gene>
    <name evidence="4" type="ORF">OW763_00550</name>
</gene>
<evidence type="ECO:0000313" key="4">
    <source>
        <dbReference type="EMBL" id="MCY6482842.1"/>
    </source>
</evidence>
<proteinExistence type="predicted"/>
<dbReference type="InterPro" id="IPR008930">
    <property type="entry name" value="Terpenoid_cyclase/PrenylTrfase"/>
</dbReference>
<keyword evidence="1" id="KW-0677">Repeat</keyword>
<dbReference type="Proteomes" id="UP001078443">
    <property type="component" value="Unassembled WGS sequence"/>
</dbReference>
<dbReference type="RefSeq" id="WP_268039110.1">
    <property type="nucleotide sequence ID" value="NZ_JAPQER010000001.1"/>
</dbReference>
<dbReference type="SUPFAM" id="SSF48239">
    <property type="entry name" value="Terpenoid cyclases/Protein prenyltransferases"/>
    <property type="match status" value="4"/>
</dbReference>
<keyword evidence="5" id="KW-1185">Reference proteome</keyword>
<accession>A0ABT4CWX1</accession>
<dbReference type="EMBL" id="JAPQER010000001">
    <property type="protein sequence ID" value="MCY6482842.1"/>
    <property type="molecule type" value="Genomic_DNA"/>
</dbReference>
<evidence type="ECO:0000256" key="1">
    <source>
        <dbReference type="ARBA" id="ARBA00022737"/>
    </source>
</evidence>
<feature type="domain" description="BIG2" evidence="3">
    <location>
        <begin position="361"/>
        <end position="441"/>
    </location>
</feature>
<feature type="transmembrane region" description="Helical" evidence="2">
    <location>
        <begin position="13"/>
        <end position="32"/>
    </location>
</feature>
<organism evidence="4 5">
    <name type="scientific">Clostridium aestuarii</name>
    <dbReference type="NCBI Taxonomy" id="338193"/>
    <lineage>
        <taxon>Bacteria</taxon>
        <taxon>Bacillati</taxon>
        <taxon>Bacillota</taxon>
        <taxon>Clostridia</taxon>
        <taxon>Eubacteriales</taxon>
        <taxon>Clostridiaceae</taxon>
        <taxon>Clostridium</taxon>
    </lineage>
</organism>
<dbReference type="CDD" id="cd00688">
    <property type="entry name" value="ISOPREN_C2_like"/>
    <property type="match status" value="2"/>
</dbReference>
<feature type="domain" description="BIG2" evidence="3">
    <location>
        <begin position="757"/>
        <end position="834"/>
    </location>
</feature>
<dbReference type="SMART" id="SM00635">
    <property type="entry name" value="BID_2"/>
    <property type="match status" value="3"/>
</dbReference>
<dbReference type="InterPro" id="IPR013783">
    <property type="entry name" value="Ig-like_fold"/>
</dbReference>
<keyword evidence="2" id="KW-0472">Membrane</keyword>
<dbReference type="SUPFAM" id="SSF49373">
    <property type="entry name" value="Invasin/intimin cell-adhesion fragments"/>
    <property type="match status" value="3"/>
</dbReference>
<dbReference type="Gene3D" id="2.60.40.1080">
    <property type="match status" value="3"/>
</dbReference>
<sequence length="2147" mass="236779">MSKTFKLENFKRYIARILILSMIFSIFGSFNLKNVYAESGGQPTIEGQVKENVTTGSAITIDNSKIDEAIDDVKAYFEGFDGRYSNVYDYKIAMALRRTGTNTSDIAEKINIYGIQDVHSYARNIMTLIASNNDPKNYKEKNYVQRLLEEKFYEDDNSEYIAKAILALDMVGDEYDKEKAVKALISKANDEGNEMISFGVIEAGYYDDWEGWIEGGYSPNTATTALVLTAISKYRNMDGVNDTITKAKKYLKSFQSDNAFIKEKTSWSEDEDASTTAIVVEALIALGEDPLSDEWTKVNSEGNTVTMLDALLSCKDGQKFKNNPSGGSGNKEVSASVLLALTDLRQNNSVYNELKYIEVSKATRIEIQGEKNINLVEGDTISLAAKAYDDNDLLIKDADLKWESSDEKVAVVEEKTVKSLAAGTVTITVSLKDDNSISDSVNINVEKNTGLSKEQQEKVKNEIEFLKKHFTAYNSYEFLASPAANLAQIDKGHIQNNIFKYGKTNTAFLNAKTIIALIGAGINPRRYEIDGQVKNYVDILRASQVKEGQYKGQFILNQTMDADSAEYLAYSIIALDMAYAEYNKEDAVKALLEIVNGKNLEESNGYKQVGTEAGVLIALAHYKNIDGVQDTINKLINYLKTQQNEDGGFNLNGGYFVNSPIATGTVIQALIANGINPLCSTEWIKNDKTMLDSLLKAKYNGSDDKSSGFSKGDGKNGMDYQATYYAFAALVDVYNNESMFNKLKIDFEDAEKGQPKNIKMQDIQDKKLLVGSHLKLNAVVFDENENWIEDAEIEWNSSDESKVSIENGVVTAVSAGSVTITAKVKNTQIKDTIELLIEGKEVKEIEIESTSEKVKVGNKLKLNAKAKNGVGEVILGKEFKWSSSKKDIAVINENTGEVTAVSSGTVIITAKLKENEDIKETIELTIFNENKASVKVRVEGYANTLFNEEIEYPFNIETHPLDVLKEVVGENKVQYDSSMFLTSILDEEQKRGSSGWCYYVKFKDGNIIQPMVGVNDFEGMTDVNGESITDELVFYISAYSGTSIFTKIPIIRVEKDGIKVVNNEVGNEPIKGVEVKVGAEGTYETDEKGEVSFNLNKAGTYNVEISKDKDYPMIVRQHIVLKSEGSSTQELQDVIEELKVYYKNKEDLKAIEVMAYNSLMNDKNDYKTSFALNTSENVGAYAENIMGCLATGQDAKSYIDKLVNSQNEEGKFVIGENDADSVTALADSITALDMAKAEYNVEKAVKVLVGLANSGHYEDATTTAYALRALLKHKDIDGVDALISSSLAYLQEQQLENGGYDYYESGSSPYSTGPVVQALVRAKENISSEQWKKGTRTLVDSLLTCKIDGKGFEMIEGMGEEEEGATQFAFAALSDIYTRTSMYDDFGIIEELDNEAPVITTNLENKTVNSSELIFTVSANDNKDGDITPIVKLGEEVVTPQVNGSYKVALSEGKNTITIEAVDKVGNKAEKQICTITYIEISDEELREQVEKAIDSVSELLIQNGKIGDWQAIGIARASKSVPNSYFDGVKMEDLKVATDYERTILGVLAAGGDPTDIKDINLIEKLCEINLVNGTNIDIAYGLIALDAGEYNIPKKTSWTRKDLVKKLIDNKNNDGGWALFGEISDPDTTGMVMTALATYNNSQYPEVQEAIKRAVAWLSTVQEEDGSYTSKGDKNSNSCSQVVMGLCINGINPTGDEFTKNGVNVVEALLGFKSDNGGFGFTNTKYNLLATEQALYALDQYIYYLEDNGSIYNWGDRKPDQGDNKAPIIITSLEDKMINSEELIFTVEVNDKEDGDITPVVKLGKEVVAPKEGGSYKVTLSEGENIVTIEAEDTEGKKDIRTITIIYKKVISSDKKVRVRVEGDKSTLFNEEVEIGTAKNALELLTKAVGKENVTYTSYITAIKGLSGFGWMDYIVKNGEVIVPMVGVESQDITDGDEIVFYAINKTYSTLIPNIDITNEENKYTLTVTAEKTDWSTGAVSTVKVIDVDINIEGVGSYKTNANGQVIFELPKGTFEAEITKYSENGPDIVKQTISLENEKSKAISVENLTEQTEFKLGRSAKVIVKITNNTNKTQNITVVTALFTKQGKFLTYAAAQQQVDTLQSTKLIGMLKIPESGECEIRAMIVDDLENMNPLSNVIVIPVK</sequence>
<dbReference type="Gene3D" id="2.60.40.10">
    <property type="entry name" value="Immunoglobulins"/>
    <property type="match status" value="2"/>
</dbReference>
<evidence type="ECO:0000313" key="5">
    <source>
        <dbReference type="Proteomes" id="UP001078443"/>
    </source>
</evidence>
<dbReference type="Gene3D" id="1.50.10.20">
    <property type="match status" value="4"/>
</dbReference>
<dbReference type="Pfam" id="PF00432">
    <property type="entry name" value="Prenyltrans"/>
    <property type="match status" value="2"/>
</dbReference>
<keyword evidence="2" id="KW-1133">Transmembrane helix</keyword>
<dbReference type="InterPro" id="IPR003343">
    <property type="entry name" value="Big_2"/>
</dbReference>
<evidence type="ECO:0000256" key="2">
    <source>
        <dbReference type="SAM" id="Phobius"/>
    </source>
</evidence>
<keyword evidence="2" id="KW-0812">Transmembrane</keyword>
<dbReference type="Pfam" id="PF02368">
    <property type="entry name" value="Big_2"/>
    <property type="match status" value="2"/>
</dbReference>
<protein>
    <submittedName>
        <fullName evidence="4">Ig-like domain-containing protein</fullName>
    </submittedName>
</protein>
<feature type="domain" description="BIG2" evidence="3">
    <location>
        <begin position="841"/>
        <end position="922"/>
    </location>
</feature>